<feature type="domain" description="Pyrin" evidence="3">
    <location>
        <begin position="1"/>
        <end position="92"/>
    </location>
</feature>
<keyword evidence="4" id="KW-1185">Reference proteome</keyword>
<dbReference type="Proteomes" id="UP000515156">
    <property type="component" value="Chromosome 12"/>
</dbReference>
<dbReference type="SUPFAM" id="SSF47986">
    <property type="entry name" value="DEATH domain"/>
    <property type="match status" value="1"/>
</dbReference>
<evidence type="ECO:0000256" key="2">
    <source>
        <dbReference type="SAM" id="MobiDB-lite"/>
    </source>
</evidence>
<dbReference type="GeneID" id="115481367"/>
<feature type="coiled-coil region" evidence="1">
    <location>
        <begin position="119"/>
        <end position="222"/>
    </location>
</feature>
<dbReference type="RefSeq" id="XP_030076309.1">
    <property type="nucleotide sequence ID" value="XM_030220449.1"/>
</dbReference>
<dbReference type="PROSITE" id="PS50824">
    <property type="entry name" value="DAPIN"/>
    <property type="match status" value="1"/>
</dbReference>
<name>A0A6P7ZQ20_9AMPH</name>
<evidence type="ECO:0000313" key="5">
    <source>
        <dbReference type="RefSeq" id="XP_030076309.1"/>
    </source>
</evidence>
<feature type="compositionally biased region" description="Basic and acidic residues" evidence="2">
    <location>
        <begin position="88"/>
        <end position="103"/>
    </location>
</feature>
<dbReference type="InParanoid" id="A0A6P7ZQ20"/>
<protein>
    <submittedName>
        <fullName evidence="5">Trichohyalin-like isoform X1</fullName>
    </submittedName>
</protein>
<dbReference type="AlphaFoldDB" id="A0A6P7ZQ20"/>
<dbReference type="InterPro" id="IPR011029">
    <property type="entry name" value="DEATH-like_dom_sf"/>
</dbReference>
<evidence type="ECO:0000256" key="1">
    <source>
        <dbReference type="SAM" id="Coils"/>
    </source>
</evidence>
<keyword evidence="1" id="KW-0175">Coiled coil</keyword>
<evidence type="ECO:0000313" key="4">
    <source>
        <dbReference type="Proteomes" id="UP000515156"/>
    </source>
</evidence>
<sequence>MDGRFLDILTKALENLNPAEVKKFKIKLRNVELRGGYANIPTATLQQAEPMEVGQQMLKQYGADYALEVAIDVLEKINVRGVAHTLKKDADRVKASRHTKESKSPTGTVPPLEIVSVQQRELEVQKREQEVELREQQVQLREERVHLREERALVREQRATVREERVQAQEDKMEIREQKVQELEDTVAKLRAKEVQTREERVEIRERKVHELEDAVARLQTREECA</sequence>
<reference evidence="5" key="1">
    <citation type="submission" date="2025-08" db="UniProtKB">
        <authorList>
            <consortium name="RefSeq"/>
        </authorList>
    </citation>
    <scope>IDENTIFICATION</scope>
</reference>
<dbReference type="Gene3D" id="1.10.533.10">
    <property type="entry name" value="Death Domain, Fas"/>
    <property type="match status" value="1"/>
</dbReference>
<feature type="region of interest" description="Disordered" evidence="2">
    <location>
        <begin position="88"/>
        <end position="111"/>
    </location>
</feature>
<proteinExistence type="predicted"/>
<dbReference type="KEGG" id="muo:115481367"/>
<dbReference type="SMART" id="SM01289">
    <property type="entry name" value="PYRIN"/>
    <property type="match status" value="1"/>
</dbReference>
<accession>A0A6P7ZQ20</accession>
<evidence type="ECO:0000259" key="3">
    <source>
        <dbReference type="PROSITE" id="PS50824"/>
    </source>
</evidence>
<dbReference type="InterPro" id="IPR004020">
    <property type="entry name" value="DAPIN"/>
</dbReference>
<dbReference type="Pfam" id="PF02758">
    <property type="entry name" value="PYRIN"/>
    <property type="match status" value="1"/>
</dbReference>
<organism evidence="4 5">
    <name type="scientific">Microcaecilia unicolor</name>
    <dbReference type="NCBI Taxonomy" id="1415580"/>
    <lineage>
        <taxon>Eukaryota</taxon>
        <taxon>Metazoa</taxon>
        <taxon>Chordata</taxon>
        <taxon>Craniata</taxon>
        <taxon>Vertebrata</taxon>
        <taxon>Euteleostomi</taxon>
        <taxon>Amphibia</taxon>
        <taxon>Gymnophiona</taxon>
        <taxon>Siphonopidae</taxon>
        <taxon>Microcaecilia</taxon>
    </lineage>
</organism>
<gene>
    <name evidence="5" type="primary">LOC115481367</name>
</gene>
<dbReference type="OrthoDB" id="10058437at2759"/>